<organism evidence="2 3">
    <name type="scientific">Pleurodeles waltl</name>
    <name type="common">Iberian ribbed newt</name>
    <dbReference type="NCBI Taxonomy" id="8319"/>
    <lineage>
        <taxon>Eukaryota</taxon>
        <taxon>Metazoa</taxon>
        <taxon>Chordata</taxon>
        <taxon>Craniata</taxon>
        <taxon>Vertebrata</taxon>
        <taxon>Euteleostomi</taxon>
        <taxon>Amphibia</taxon>
        <taxon>Batrachia</taxon>
        <taxon>Caudata</taxon>
        <taxon>Salamandroidea</taxon>
        <taxon>Salamandridae</taxon>
        <taxon>Pleurodelinae</taxon>
        <taxon>Pleurodeles</taxon>
    </lineage>
</organism>
<dbReference type="AlphaFoldDB" id="A0AAV7T1U9"/>
<evidence type="ECO:0000256" key="1">
    <source>
        <dbReference type="SAM" id="MobiDB-lite"/>
    </source>
</evidence>
<keyword evidence="3" id="KW-1185">Reference proteome</keyword>
<sequence>MSRSPSFGGGRVSVGLDPYGMSDEQKPKVSDKEISSGKDAISCKELVQRRQSHTRPYRDACINARMAGKATRAPADARVTEVAACARAVARANREQPFPNSNRSWQ</sequence>
<proteinExistence type="predicted"/>
<evidence type="ECO:0000313" key="2">
    <source>
        <dbReference type="EMBL" id="KAJ1170375.1"/>
    </source>
</evidence>
<evidence type="ECO:0000313" key="3">
    <source>
        <dbReference type="Proteomes" id="UP001066276"/>
    </source>
</evidence>
<dbReference type="EMBL" id="JANPWB010000007">
    <property type="protein sequence ID" value="KAJ1170375.1"/>
    <property type="molecule type" value="Genomic_DNA"/>
</dbReference>
<gene>
    <name evidence="2" type="ORF">NDU88_002252</name>
</gene>
<name>A0AAV7T1U9_PLEWA</name>
<comment type="caution">
    <text evidence="2">The sequence shown here is derived from an EMBL/GenBank/DDBJ whole genome shotgun (WGS) entry which is preliminary data.</text>
</comment>
<protein>
    <submittedName>
        <fullName evidence="2">Uncharacterized protein</fullName>
    </submittedName>
</protein>
<accession>A0AAV7T1U9</accession>
<dbReference type="Proteomes" id="UP001066276">
    <property type="component" value="Chromosome 4_1"/>
</dbReference>
<feature type="region of interest" description="Disordered" evidence="1">
    <location>
        <begin position="1"/>
        <end position="38"/>
    </location>
</feature>
<reference evidence="2" key="1">
    <citation type="journal article" date="2022" name="bioRxiv">
        <title>Sequencing and chromosome-scale assembly of the giantPleurodeles waltlgenome.</title>
        <authorList>
            <person name="Brown T."/>
            <person name="Elewa A."/>
            <person name="Iarovenko S."/>
            <person name="Subramanian E."/>
            <person name="Araus A.J."/>
            <person name="Petzold A."/>
            <person name="Susuki M."/>
            <person name="Suzuki K.-i.T."/>
            <person name="Hayashi T."/>
            <person name="Toyoda A."/>
            <person name="Oliveira C."/>
            <person name="Osipova E."/>
            <person name="Leigh N.D."/>
            <person name="Simon A."/>
            <person name="Yun M.H."/>
        </authorList>
    </citation>
    <scope>NUCLEOTIDE SEQUENCE</scope>
    <source>
        <strain evidence="2">20211129_DDA</strain>
        <tissue evidence="2">Liver</tissue>
    </source>
</reference>
<feature type="compositionally biased region" description="Basic and acidic residues" evidence="1">
    <location>
        <begin position="23"/>
        <end position="36"/>
    </location>
</feature>